<dbReference type="CDD" id="cd01734">
    <property type="entry name" value="YlxS_C"/>
    <property type="match status" value="1"/>
</dbReference>
<accession>A0A6J6FF86</accession>
<dbReference type="GO" id="GO:0005829">
    <property type="term" value="C:cytosol"/>
    <property type="evidence" value="ECO:0007669"/>
    <property type="project" value="TreeGrafter"/>
</dbReference>
<dbReference type="PANTHER" id="PTHR33867:SF1">
    <property type="entry name" value="RIBOSOME MATURATION FACTOR RIMP"/>
    <property type="match status" value="1"/>
</dbReference>
<sequence length="198" mass="21300">MSVSARVRALIEPLVAAEGLELFDLEQVGPVLRVTVDREGGVSIDDITKTTRAISRAFDEHDPISSGYTLEVSSPGLERVLRTPAHYAWAVGRTVAVKTFPNHPIGRRFAGTVTSSNETTVTIALEEPIGESLTLNLGEIEKARTTFVWGPAPKPGGPKNGEKAVKSAKGAKKTKDMKAKKDKKDASIASHKEEKVQS</sequence>
<dbReference type="GO" id="GO:0000028">
    <property type="term" value="P:ribosomal small subunit assembly"/>
    <property type="evidence" value="ECO:0007669"/>
    <property type="project" value="TreeGrafter"/>
</dbReference>
<protein>
    <submittedName>
        <fullName evidence="6">Unannotated protein</fullName>
    </submittedName>
</protein>
<dbReference type="InterPro" id="IPR003728">
    <property type="entry name" value="Ribosome_maturation_RimP"/>
</dbReference>
<evidence type="ECO:0000256" key="2">
    <source>
        <dbReference type="ARBA" id="ARBA00022517"/>
    </source>
</evidence>
<dbReference type="Gene3D" id="3.30.300.70">
    <property type="entry name" value="RimP-like superfamily, N-terminal"/>
    <property type="match status" value="1"/>
</dbReference>
<dbReference type="Pfam" id="PF17384">
    <property type="entry name" value="DUF150_C"/>
    <property type="match status" value="1"/>
</dbReference>
<dbReference type="InterPro" id="IPR035956">
    <property type="entry name" value="RimP_N_sf"/>
</dbReference>
<evidence type="ECO:0000256" key="1">
    <source>
        <dbReference type="ARBA" id="ARBA00022490"/>
    </source>
</evidence>
<evidence type="ECO:0000313" key="6">
    <source>
        <dbReference type="EMBL" id="CAB4586379.1"/>
    </source>
</evidence>
<feature type="domain" description="Ribosome maturation factor RimP C-terminal" evidence="5">
    <location>
        <begin position="81"/>
        <end position="148"/>
    </location>
</feature>
<name>A0A6J6FF86_9ZZZZ</name>
<dbReference type="GO" id="GO:0006412">
    <property type="term" value="P:translation"/>
    <property type="evidence" value="ECO:0007669"/>
    <property type="project" value="TreeGrafter"/>
</dbReference>
<dbReference type="Gene3D" id="2.30.30.180">
    <property type="entry name" value="Ribosome maturation factor RimP, C-terminal domain"/>
    <property type="match status" value="1"/>
</dbReference>
<organism evidence="6">
    <name type="scientific">freshwater metagenome</name>
    <dbReference type="NCBI Taxonomy" id="449393"/>
    <lineage>
        <taxon>unclassified sequences</taxon>
        <taxon>metagenomes</taxon>
        <taxon>ecological metagenomes</taxon>
    </lineage>
</organism>
<feature type="domain" description="Ribosome maturation factor RimP N-terminal" evidence="4">
    <location>
        <begin position="10"/>
        <end position="78"/>
    </location>
</feature>
<dbReference type="HAMAP" id="MF_01077">
    <property type="entry name" value="RimP"/>
    <property type="match status" value="1"/>
</dbReference>
<keyword evidence="1" id="KW-0963">Cytoplasm</keyword>
<evidence type="ECO:0000259" key="4">
    <source>
        <dbReference type="Pfam" id="PF02576"/>
    </source>
</evidence>
<dbReference type="PANTHER" id="PTHR33867">
    <property type="entry name" value="RIBOSOME MATURATION FACTOR RIMP"/>
    <property type="match status" value="1"/>
</dbReference>
<reference evidence="6" key="1">
    <citation type="submission" date="2020-05" db="EMBL/GenBank/DDBJ databases">
        <authorList>
            <person name="Chiriac C."/>
            <person name="Salcher M."/>
            <person name="Ghai R."/>
            <person name="Kavagutti S V."/>
        </authorList>
    </citation>
    <scope>NUCLEOTIDE SEQUENCE</scope>
</reference>
<dbReference type="InterPro" id="IPR028989">
    <property type="entry name" value="RimP_N"/>
</dbReference>
<dbReference type="EMBL" id="CAEZTY010000034">
    <property type="protein sequence ID" value="CAB4586379.1"/>
    <property type="molecule type" value="Genomic_DNA"/>
</dbReference>
<evidence type="ECO:0000259" key="5">
    <source>
        <dbReference type="Pfam" id="PF17384"/>
    </source>
</evidence>
<dbReference type="SUPFAM" id="SSF75420">
    <property type="entry name" value="YhbC-like, N-terminal domain"/>
    <property type="match status" value="1"/>
</dbReference>
<feature type="region of interest" description="Disordered" evidence="3">
    <location>
        <begin position="150"/>
        <end position="198"/>
    </location>
</feature>
<feature type="compositionally biased region" description="Basic and acidic residues" evidence="3">
    <location>
        <begin position="173"/>
        <end position="198"/>
    </location>
</feature>
<gene>
    <name evidence="6" type="ORF">UFOPK1762_01028</name>
</gene>
<evidence type="ECO:0000256" key="3">
    <source>
        <dbReference type="SAM" id="MobiDB-lite"/>
    </source>
</evidence>
<proteinExistence type="inferred from homology"/>
<dbReference type="InterPro" id="IPR028998">
    <property type="entry name" value="RimP_C"/>
</dbReference>
<dbReference type="SUPFAM" id="SSF74942">
    <property type="entry name" value="YhbC-like, C-terminal domain"/>
    <property type="match status" value="1"/>
</dbReference>
<dbReference type="AlphaFoldDB" id="A0A6J6FF86"/>
<keyword evidence="2" id="KW-0690">Ribosome biogenesis</keyword>
<dbReference type="InterPro" id="IPR036847">
    <property type="entry name" value="RimP_C_sf"/>
</dbReference>
<dbReference type="Pfam" id="PF02576">
    <property type="entry name" value="RimP_N"/>
    <property type="match status" value="1"/>
</dbReference>